<keyword evidence="5 7" id="KW-0408">Iron</keyword>
<dbReference type="InterPro" id="IPR017972">
    <property type="entry name" value="Cyt_P450_CS"/>
</dbReference>
<comment type="similarity">
    <text evidence="1 8">Belongs to the cytochrome P450 family.</text>
</comment>
<reference evidence="9" key="1">
    <citation type="submission" date="2020-09" db="EMBL/GenBank/DDBJ databases">
        <title>Streptomyces grisecoloratus sp. nov., isolated from cotton soil.</title>
        <authorList>
            <person name="Xing L."/>
        </authorList>
    </citation>
    <scope>NUCLEOTIDE SEQUENCE</scope>
    <source>
        <strain evidence="9">TRM S81-3</strain>
    </source>
</reference>
<proteinExistence type="inferred from homology"/>
<keyword evidence="10" id="KW-1185">Reference proteome</keyword>
<dbReference type="Pfam" id="PF00067">
    <property type="entry name" value="p450"/>
    <property type="match status" value="1"/>
</dbReference>
<dbReference type="PANTHER" id="PTHR24291:SF50">
    <property type="entry name" value="BIFUNCTIONAL ALBAFLAVENONE MONOOXYGENASE_TERPENE SYNTHASE"/>
    <property type="match status" value="1"/>
</dbReference>
<keyword evidence="6 8" id="KW-0503">Monooxygenase</keyword>
<dbReference type="Proteomes" id="UP000621210">
    <property type="component" value="Unassembled WGS sequence"/>
</dbReference>
<name>A0A926L898_9ACTN</name>
<dbReference type="GO" id="GO:0016705">
    <property type="term" value="F:oxidoreductase activity, acting on paired donors, with incorporation or reduction of molecular oxygen"/>
    <property type="evidence" value="ECO:0007669"/>
    <property type="project" value="InterPro"/>
</dbReference>
<organism evidence="9 10">
    <name type="scientific">Streptomyces griseicoloratus</name>
    <dbReference type="NCBI Taxonomy" id="2752516"/>
    <lineage>
        <taxon>Bacteria</taxon>
        <taxon>Bacillati</taxon>
        <taxon>Actinomycetota</taxon>
        <taxon>Actinomycetes</taxon>
        <taxon>Kitasatosporales</taxon>
        <taxon>Streptomycetaceae</taxon>
        <taxon>Streptomyces</taxon>
    </lineage>
</organism>
<dbReference type="GO" id="GO:0005506">
    <property type="term" value="F:iron ion binding"/>
    <property type="evidence" value="ECO:0007669"/>
    <property type="project" value="InterPro"/>
</dbReference>
<dbReference type="InterPro" id="IPR001128">
    <property type="entry name" value="Cyt_P450"/>
</dbReference>
<gene>
    <name evidence="9" type="ORF">H0H10_27645</name>
</gene>
<comment type="caution">
    <text evidence="9">The sequence shown here is derived from an EMBL/GenBank/DDBJ whole genome shotgun (WGS) entry which is preliminary data.</text>
</comment>
<dbReference type="InterPro" id="IPR050196">
    <property type="entry name" value="Cytochrome_P450_Monoox"/>
</dbReference>
<evidence type="ECO:0000256" key="5">
    <source>
        <dbReference type="ARBA" id="ARBA00023004"/>
    </source>
</evidence>
<dbReference type="PANTHER" id="PTHR24291">
    <property type="entry name" value="CYTOCHROME P450 FAMILY 4"/>
    <property type="match status" value="1"/>
</dbReference>
<dbReference type="PRINTS" id="PR00463">
    <property type="entry name" value="EP450I"/>
</dbReference>
<keyword evidence="2 7" id="KW-0349">Heme</keyword>
<keyword evidence="3 7" id="KW-0479">Metal-binding</keyword>
<dbReference type="InterPro" id="IPR002401">
    <property type="entry name" value="Cyt_P450_E_grp-I"/>
</dbReference>
<evidence type="ECO:0000256" key="3">
    <source>
        <dbReference type="ARBA" id="ARBA00022723"/>
    </source>
</evidence>
<dbReference type="GO" id="GO:0020037">
    <property type="term" value="F:heme binding"/>
    <property type="evidence" value="ECO:0007669"/>
    <property type="project" value="InterPro"/>
</dbReference>
<comment type="cofactor">
    <cofactor evidence="7">
        <name>heme</name>
        <dbReference type="ChEBI" id="CHEBI:30413"/>
    </cofactor>
</comment>
<dbReference type="GO" id="GO:0004497">
    <property type="term" value="F:monooxygenase activity"/>
    <property type="evidence" value="ECO:0007669"/>
    <property type="project" value="UniProtKB-KW"/>
</dbReference>
<dbReference type="InterPro" id="IPR036396">
    <property type="entry name" value="Cyt_P450_sf"/>
</dbReference>
<dbReference type="PROSITE" id="PS00086">
    <property type="entry name" value="CYTOCHROME_P450"/>
    <property type="match status" value="1"/>
</dbReference>
<evidence type="ECO:0000256" key="7">
    <source>
        <dbReference type="PIRSR" id="PIRSR602401-1"/>
    </source>
</evidence>
<protein>
    <submittedName>
        <fullName evidence="9">Cytochrome P450</fullName>
    </submittedName>
</protein>
<keyword evidence="4 8" id="KW-0560">Oxidoreductase</keyword>
<dbReference type="AlphaFoldDB" id="A0A926L898"/>
<accession>A0A926L898</accession>
<sequence>MSTLPVRQVRHDSGVLCAPTTPPRRLPGIGDLLKLRSNLLNAIQYAAQDGSELSYFAVGPKRMVFVNRSTAADVVLSDIHTFGKPNAENPLRLVLGDGLISNPYHDQWLRRRRALQPMYSRPGLAGMRQKMADVIGEHTARWEGRDRTELRVHEDMLSFALDIVARCMFSRSGDTVSGVLTPGTISFLLEFVERRLRMPLSLPVGVPSRRNREFTATMRGLDDLVHRLIRERRRTGERHGDLLDLLLEARVGDAAEPLTDVEVRDEVLTTFVAAYETTASALTWILYLLACYPDVQRSVREEVRSAAPPTTGERQGSTLLECVINEGMRLFPPSPTIPRQVGKDVFIGSSEIPKGSFVMLNVAAIHRDPAVWERPDAFLPERFMNGVPGKGRFLPFGAGAHMCIGKGFAMMEMSMLLASILDKFEISQRDSTGPAPRAMLTLRPREGFRLTLTRI</sequence>
<evidence type="ECO:0000313" key="10">
    <source>
        <dbReference type="Proteomes" id="UP000621210"/>
    </source>
</evidence>
<dbReference type="EMBL" id="JACVQF010000219">
    <property type="protein sequence ID" value="MBD0422884.1"/>
    <property type="molecule type" value="Genomic_DNA"/>
</dbReference>
<evidence type="ECO:0000256" key="1">
    <source>
        <dbReference type="ARBA" id="ARBA00010617"/>
    </source>
</evidence>
<feature type="binding site" description="axial binding residue" evidence="7">
    <location>
        <position position="403"/>
    </location>
    <ligand>
        <name>heme</name>
        <dbReference type="ChEBI" id="CHEBI:30413"/>
    </ligand>
    <ligandPart>
        <name>Fe</name>
        <dbReference type="ChEBI" id="CHEBI:18248"/>
    </ligandPart>
</feature>
<evidence type="ECO:0000256" key="4">
    <source>
        <dbReference type="ARBA" id="ARBA00023002"/>
    </source>
</evidence>
<evidence type="ECO:0000256" key="2">
    <source>
        <dbReference type="ARBA" id="ARBA00022617"/>
    </source>
</evidence>
<dbReference type="Gene3D" id="1.10.630.10">
    <property type="entry name" value="Cytochrome P450"/>
    <property type="match status" value="1"/>
</dbReference>
<evidence type="ECO:0000313" key="9">
    <source>
        <dbReference type="EMBL" id="MBD0422884.1"/>
    </source>
</evidence>
<dbReference type="SUPFAM" id="SSF48264">
    <property type="entry name" value="Cytochrome P450"/>
    <property type="match status" value="1"/>
</dbReference>
<evidence type="ECO:0000256" key="8">
    <source>
        <dbReference type="RuleBase" id="RU000461"/>
    </source>
</evidence>
<dbReference type="PRINTS" id="PR00385">
    <property type="entry name" value="P450"/>
</dbReference>
<reference evidence="9" key="2">
    <citation type="submission" date="2020-09" db="EMBL/GenBank/DDBJ databases">
        <authorList>
            <person name="Luo X."/>
        </authorList>
    </citation>
    <scope>NUCLEOTIDE SEQUENCE</scope>
    <source>
        <strain evidence="9">TRM S81-3</strain>
    </source>
</reference>
<evidence type="ECO:0000256" key="6">
    <source>
        <dbReference type="ARBA" id="ARBA00023033"/>
    </source>
</evidence>